<accession>A0A6N9YSN4</accession>
<evidence type="ECO:0000313" key="3">
    <source>
        <dbReference type="Proteomes" id="UP000469185"/>
    </source>
</evidence>
<proteinExistence type="predicted"/>
<dbReference type="EMBL" id="JAAGOB010000015">
    <property type="protein sequence ID" value="NED97947.1"/>
    <property type="molecule type" value="Genomic_DNA"/>
</dbReference>
<comment type="caution">
    <text evidence="2">The sequence shown here is derived from an EMBL/GenBank/DDBJ whole genome shotgun (WGS) entry which is preliminary data.</text>
</comment>
<evidence type="ECO:0000313" key="2">
    <source>
        <dbReference type="EMBL" id="NED97947.1"/>
    </source>
</evidence>
<keyword evidence="3" id="KW-1185">Reference proteome</keyword>
<evidence type="ECO:0000256" key="1">
    <source>
        <dbReference type="SAM" id="MobiDB-lite"/>
    </source>
</evidence>
<dbReference type="AlphaFoldDB" id="A0A6N9YSN4"/>
<feature type="compositionally biased region" description="Polar residues" evidence="1">
    <location>
        <begin position="1"/>
        <end position="12"/>
    </location>
</feature>
<feature type="region of interest" description="Disordered" evidence="1">
    <location>
        <begin position="1"/>
        <end position="29"/>
    </location>
</feature>
<protein>
    <submittedName>
        <fullName evidence="2">Uncharacterized protein</fullName>
    </submittedName>
</protein>
<dbReference type="Proteomes" id="UP000469185">
    <property type="component" value="Unassembled WGS sequence"/>
</dbReference>
<sequence length="107" mass="11694">MFSATRAHQTLVGQHLGHAEPTPPADQLIETLEPRLTCAISFATRLLPPEDRTRVNEEFDAEVWSSLSPSTQHAVHSLAAQLEGSWTVEELTGPRLFDPQAPARAVG</sequence>
<gene>
    <name evidence="2" type="ORF">G1H11_21850</name>
</gene>
<dbReference type="RefSeq" id="WP_163820743.1">
    <property type="nucleotide sequence ID" value="NZ_JAAGOB010000015.1"/>
</dbReference>
<name>A0A6N9YSN4_9ACTN</name>
<reference evidence="2 3" key="1">
    <citation type="submission" date="2020-02" db="EMBL/GenBank/DDBJ databases">
        <authorList>
            <person name="Li X.-J."/>
            <person name="Feng X.-M."/>
        </authorList>
    </citation>
    <scope>NUCLEOTIDE SEQUENCE [LARGE SCALE GENOMIC DNA]</scope>
    <source>
        <strain evidence="2 3">CGMCC 4.7225</strain>
    </source>
</reference>
<organism evidence="2 3">
    <name type="scientific">Phytoactinopolyspora alkaliphila</name>
    <dbReference type="NCBI Taxonomy" id="1783498"/>
    <lineage>
        <taxon>Bacteria</taxon>
        <taxon>Bacillati</taxon>
        <taxon>Actinomycetota</taxon>
        <taxon>Actinomycetes</taxon>
        <taxon>Jiangellales</taxon>
        <taxon>Jiangellaceae</taxon>
        <taxon>Phytoactinopolyspora</taxon>
    </lineage>
</organism>